<evidence type="ECO:0000259" key="8">
    <source>
        <dbReference type="PROSITE" id="PS50066"/>
    </source>
</evidence>
<keyword evidence="10" id="KW-1185">Reference proteome</keyword>
<evidence type="ECO:0000313" key="10">
    <source>
        <dbReference type="Proteomes" id="UP000775213"/>
    </source>
</evidence>
<gene>
    <name evidence="9" type="ORF">IEQ34_000599</name>
</gene>
<dbReference type="PANTHER" id="PTHR48019">
    <property type="entry name" value="SERUM RESPONSE FACTOR HOMOLOG"/>
    <property type="match status" value="1"/>
</dbReference>
<dbReference type="Pfam" id="PF00319">
    <property type="entry name" value="SRF-TF"/>
    <property type="match status" value="1"/>
</dbReference>
<accession>A0AAV7HPI0</accession>
<reference evidence="9 10" key="1">
    <citation type="journal article" date="2021" name="Hortic Res">
        <title>Chromosome-scale assembly of the Dendrobium chrysotoxum genome enhances the understanding of orchid evolution.</title>
        <authorList>
            <person name="Zhang Y."/>
            <person name="Zhang G.Q."/>
            <person name="Zhang D."/>
            <person name="Liu X.D."/>
            <person name="Xu X.Y."/>
            <person name="Sun W.H."/>
            <person name="Yu X."/>
            <person name="Zhu X."/>
            <person name="Wang Z.W."/>
            <person name="Zhao X."/>
            <person name="Zhong W.Y."/>
            <person name="Chen H."/>
            <person name="Yin W.L."/>
            <person name="Huang T."/>
            <person name="Niu S.C."/>
            <person name="Liu Z.J."/>
        </authorList>
    </citation>
    <scope>NUCLEOTIDE SEQUENCE [LARGE SCALE GENOMIC DNA]</scope>
    <source>
        <strain evidence="9">Lindl</strain>
    </source>
</reference>
<keyword evidence="2" id="KW-0805">Transcription regulation</keyword>
<dbReference type="Gene3D" id="3.40.1810.10">
    <property type="entry name" value="Transcription factor, MADS-box"/>
    <property type="match status" value="1"/>
</dbReference>
<feature type="domain" description="MADS-box" evidence="8">
    <location>
        <begin position="1"/>
        <end position="61"/>
    </location>
</feature>
<dbReference type="GO" id="GO:0003677">
    <property type="term" value="F:DNA binding"/>
    <property type="evidence" value="ECO:0007669"/>
    <property type="project" value="UniProtKB-KW"/>
</dbReference>
<keyword evidence="4" id="KW-0804">Transcription</keyword>
<dbReference type="PROSITE" id="PS50066">
    <property type="entry name" value="MADS_BOX_2"/>
    <property type="match status" value="1"/>
</dbReference>
<comment type="subcellular location">
    <subcellularLocation>
        <location evidence="1">Nucleus</location>
    </subcellularLocation>
</comment>
<evidence type="ECO:0000313" key="9">
    <source>
        <dbReference type="EMBL" id="KAH0470876.1"/>
    </source>
</evidence>
<feature type="region of interest" description="Disordered" evidence="7">
    <location>
        <begin position="226"/>
        <end position="283"/>
    </location>
</feature>
<sequence length="316" mass="36735">MGRAKLELIYQENFCTRLRTYTTRMKGLKKKGNELSVLCGVDVLVASFSPELNTLELWPEDTMEFSRIRERFLSFRMKKSCICDHERKGISEQQIPTRSSLSLPSFHEEKAAMEIKLHEVRERLEFLRRQRQEEAERLQAHYMASKALQQLQNLHRRQHPSSFSGCLPLHITADYEIPLQSEPYPDQKLSPFAQFLPLHVQPSPFARDLFPQHDFNIPLQQDFHPQEQASPFSHSLPPHEQPLLVPPHEQPLSVSLSLPHQEQLSPLSKSTPPHPDADFNREDAPTSLLSFDSPLWSNYEYLGWCDSLLLDYQTEL</sequence>
<dbReference type="SUPFAM" id="SSF55455">
    <property type="entry name" value="SRF-like"/>
    <property type="match status" value="1"/>
</dbReference>
<evidence type="ECO:0000256" key="3">
    <source>
        <dbReference type="ARBA" id="ARBA00023125"/>
    </source>
</evidence>
<dbReference type="Proteomes" id="UP000775213">
    <property type="component" value="Unassembled WGS sequence"/>
</dbReference>
<evidence type="ECO:0000256" key="4">
    <source>
        <dbReference type="ARBA" id="ARBA00023163"/>
    </source>
</evidence>
<dbReference type="GO" id="GO:0005634">
    <property type="term" value="C:nucleus"/>
    <property type="evidence" value="ECO:0007669"/>
    <property type="project" value="UniProtKB-SubCell"/>
</dbReference>
<dbReference type="EMBL" id="JAGFBR010000001">
    <property type="protein sequence ID" value="KAH0470876.1"/>
    <property type="molecule type" value="Genomic_DNA"/>
</dbReference>
<evidence type="ECO:0000256" key="7">
    <source>
        <dbReference type="SAM" id="MobiDB-lite"/>
    </source>
</evidence>
<keyword evidence="5" id="KW-0539">Nucleus</keyword>
<comment type="caution">
    <text evidence="9">The sequence shown here is derived from an EMBL/GenBank/DDBJ whole genome shotgun (WGS) entry which is preliminary data.</text>
</comment>
<keyword evidence="3" id="KW-0238">DNA-binding</keyword>
<dbReference type="InterPro" id="IPR002100">
    <property type="entry name" value="TF_MADSbox"/>
</dbReference>
<organism evidence="9 10">
    <name type="scientific">Dendrobium chrysotoxum</name>
    <name type="common">Orchid</name>
    <dbReference type="NCBI Taxonomy" id="161865"/>
    <lineage>
        <taxon>Eukaryota</taxon>
        <taxon>Viridiplantae</taxon>
        <taxon>Streptophyta</taxon>
        <taxon>Embryophyta</taxon>
        <taxon>Tracheophyta</taxon>
        <taxon>Spermatophyta</taxon>
        <taxon>Magnoliopsida</taxon>
        <taxon>Liliopsida</taxon>
        <taxon>Asparagales</taxon>
        <taxon>Orchidaceae</taxon>
        <taxon>Epidendroideae</taxon>
        <taxon>Malaxideae</taxon>
        <taxon>Dendrobiinae</taxon>
        <taxon>Dendrobium</taxon>
    </lineage>
</organism>
<dbReference type="InterPro" id="IPR036879">
    <property type="entry name" value="TF_MADSbox_sf"/>
</dbReference>
<evidence type="ECO:0000256" key="5">
    <source>
        <dbReference type="ARBA" id="ARBA00023242"/>
    </source>
</evidence>
<evidence type="ECO:0000256" key="2">
    <source>
        <dbReference type="ARBA" id="ARBA00023015"/>
    </source>
</evidence>
<dbReference type="AlphaFoldDB" id="A0AAV7HPI0"/>
<evidence type="ECO:0000256" key="1">
    <source>
        <dbReference type="ARBA" id="ARBA00004123"/>
    </source>
</evidence>
<name>A0AAV7HPI0_DENCH</name>
<proteinExistence type="predicted"/>
<dbReference type="SMART" id="SM00432">
    <property type="entry name" value="MADS"/>
    <property type="match status" value="1"/>
</dbReference>
<feature type="compositionally biased region" description="Polar residues" evidence="7">
    <location>
        <begin position="252"/>
        <end position="271"/>
    </location>
</feature>
<protein>
    <recommendedName>
        <fullName evidence="8">MADS-box domain-containing protein</fullName>
    </recommendedName>
</protein>
<dbReference type="GO" id="GO:0046983">
    <property type="term" value="F:protein dimerization activity"/>
    <property type="evidence" value="ECO:0007669"/>
    <property type="project" value="InterPro"/>
</dbReference>
<keyword evidence="6" id="KW-0175">Coiled coil</keyword>
<evidence type="ECO:0000256" key="6">
    <source>
        <dbReference type="SAM" id="Coils"/>
    </source>
</evidence>
<dbReference type="InterPro" id="IPR050142">
    <property type="entry name" value="MADS-box/MEF2_TF"/>
</dbReference>
<feature type="coiled-coil region" evidence="6">
    <location>
        <begin position="110"/>
        <end position="137"/>
    </location>
</feature>